<feature type="chain" id="PRO_5046840043" evidence="1">
    <location>
        <begin position="24"/>
        <end position="163"/>
    </location>
</feature>
<accession>A0ABY4VI77</accession>
<evidence type="ECO:0000256" key="1">
    <source>
        <dbReference type="SAM" id="SignalP"/>
    </source>
</evidence>
<proteinExistence type="predicted"/>
<reference evidence="2" key="1">
    <citation type="submission" date="2022-06" db="EMBL/GenBank/DDBJ databases">
        <title>Complete genome sequence and characterization of Cupriavidus gilardii QJ1 isolated from contaminating cells.</title>
        <authorList>
            <person name="Qi J."/>
        </authorList>
    </citation>
    <scope>NUCLEOTIDE SEQUENCE</scope>
    <source>
        <strain evidence="2">QJ1</strain>
    </source>
</reference>
<evidence type="ECO:0000313" key="3">
    <source>
        <dbReference type="Proteomes" id="UP001056648"/>
    </source>
</evidence>
<dbReference type="Proteomes" id="UP001056648">
    <property type="component" value="Chromosome 1"/>
</dbReference>
<keyword evidence="3" id="KW-1185">Reference proteome</keyword>
<sequence length="163" mass="16145">MRAVRTAVGALTTAFLLWPGVQAAAEPSAAPETAGPMAAMPAAVGMPEENGESNSNNTAVAAAAQTTADTSAQGQTVAVLAGFGKPVDTAALNEIRGGAEVVVNDMRLAGVVADNTANRVITGSNAISDGAFANASGLPTVIQNTGANTLIQNATILNVRFGP</sequence>
<protein>
    <submittedName>
        <fullName evidence="2">Uncharacterized protein</fullName>
    </submittedName>
</protein>
<dbReference type="EMBL" id="CP098735">
    <property type="protein sequence ID" value="USE76903.1"/>
    <property type="molecule type" value="Genomic_DNA"/>
</dbReference>
<organism evidence="2 3">
    <name type="scientific">Cupriavidus gilardii</name>
    <dbReference type="NCBI Taxonomy" id="82541"/>
    <lineage>
        <taxon>Bacteria</taxon>
        <taxon>Pseudomonadati</taxon>
        <taxon>Pseudomonadota</taxon>
        <taxon>Betaproteobacteria</taxon>
        <taxon>Burkholderiales</taxon>
        <taxon>Burkholderiaceae</taxon>
        <taxon>Cupriavidus</taxon>
    </lineage>
</organism>
<evidence type="ECO:0000313" key="2">
    <source>
        <dbReference type="EMBL" id="USE76903.1"/>
    </source>
</evidence>
<dbReference type="RefSeq" id="WP_252251516.1">
    <property type="nucleotide sequence ID" value="NZ_CP098735.1"/>
</dbReference>
<name>A0ABY4VI77_9BURK</name>
<keyword evidence="1" id="KW-0732">Signal</keyword>
<feature type="signal peptide" evidence="1">
    <location>
        <begin position="1"/>
        <end position="23"/>
    </location>
</feature>
<gene>
    <name evidence="2" type="ORF">NDR89_06465</name>
</gene>